<organism evidence="2 3">
    <name type="scientific">Marivirga aurantiaca</name>
    <dbReference type="NCBI Taxonomy" id="2802615"/>
    <lineage>
        <taxon>Bacteria</taxon>
        <taxon>Pseudomonadati</taxon>
        <taxon>Bacteroidota</taxon>
        <taxon>Cytophagia</taxon>
        <taxon>Cytophagales</taxon>
        <taxon>Marivirgaceae</taxon>
        <taxon>Marivirga</taxon>
    </lineage>
</organism>
<accession>A0A934X0N5</accession>
<dbReference type="EMBL" id="JAEQBW010000008">
    <property type="protein sequence ID" value="MBK6266509.1"/>
    <property type="molecule type" value="Genomic_DNA"/>
</dbReference>
<sequence>MRKISLILGCLTAILYGGLNRVVAQDLPVYNQFYFNPFLYNPAFLGINEGTEINSVYRQQWLGIEDAPINSSFTLQHTGNSNVSLGLTLQYESAVLLQKNAFLITYGYKLPLGHEHSLSFGISGGIGRYGLDLSQIDTSDPALQGAGSNTYYADGNFGFLYDNRRWQLSFAVNNIFDANPYSQDNLSNLKFSNLKSLMGSVSYEFLFNNPSIVFKPYLLYRTGGKDFQQAEAAGVFYYQDKIWAGGAYRYQSNPALFVGFNLLENLKLSYSYEFPPAQFDAVQAGSHELMFSYHIGSKVKRRELEERVAEKQLDKKDAKKFAKIRAAQKLEKDLKREIEFEQKGVVDSVAEVDKESVIPNDTLIVGLEEKMVEKSNEPDSSFNENTVEVLSKGYYVVIAVFNYQQNAVRFQAKMKKEGFHFKMGLNPAKQFFYVYKISTDDLEEANRIKLTYSKIKQFSDVWIYKME</sequence>
<protein>
    <submittedName>
        <fullName evidence="2">PorP/SprF family type IX secretion system membrane protein</fullName>
    </submittedName>
</protein>
<proteinExistence type="predicted"/>
<keyword evidence="3" id="KW-1185">Reference proteome</keyword>
<dbReference type="NCBIfam" id="TIGR03519">
    <property type="entry name" value="T9SS_PorP_fam"/>
    <property type="match status" value="1"/>
</dbReference>
<reference evidence="2" key="1">
    <citation type="submission" date="2021-01" db="EMBL/GenBank/DDBJ databases">
        <title>Marivirga aurantiaca sp. nov., isolated from intertidal surface sediments.</title>
        <authorList>
            <person name="Zhang M."/>
        </authorList>
    </citation>
    <scope>NUCLEOTIDE SEQUENCE</scope>
    <source>
        <strain evidence="2">S37H4</strain>
    </source>
</reference>
<comment type="caution">
    <text evidence="2">The sequence shown here is derived from an EMBL/GenBank/DDBJ whole genome shotgun (WGS) entry which is preliminary data.</text>
</comment>
<dbReference type="PROSITE" id="PS51724">
    <property type="entry name" value="SPOR"/>
    <property type="match status" value="1"/>
</dbReference>
<feature type="domain" description="SPOR" evidence="1">
    <location>
        <begin position="388"/>
        <end position="465"/>
    </location>
</feature>
<dbReference type="RefSeq" id="WP_201432190.1">
    <property type="nucleotide sequence ID" value="NZ_JAEQBW010000008.1"/>
</dbReference>
<evidence type="ECO:0000313" key="2">
    <source>
        <dbReference type="EMBL" id="MBK6266509.1"/>
    </source>
</evidence>
<dbReference type="AlphaFoldDB" id="A0A934X0N5"/>
<evidence type="ECO:0000313" key="3">
    <source>
        <dbReference type="Proteomes" id="UP000611723"/>
    </source>
</evidence>
<dbReference type="InterPro" id="IPR019861">
    <property type="entry name" value="PorP/SprF_Bacteroidetes"/>
</dbReference>
<dbReference type="InterPro" id="IPR007730">
    <property type="entry name" value="SPOR-like_dom"/>
</dbReference>
<evidence type="ECO:0000259" key="1">
    <source>
        <dbReference type="PROSITE" id="PS51724"/>
    </source>
</evidence>
<name>A0A934X0N5_9BACT</name>
<dbReference type="GO" id="GO:0042834">
    <property type="term" value="F:peptidoglycan binding"/>
    <property type="evidence" value="ECO:0007669"/>
    <property type="project" value="InterPro"/>
</dbReference>
<dbReference type="Proteomes" id="UP000611723">
    <property type="component" value="Unassembled WGS sequence"/>
</dbReference>
<gene>
    <name evidence="2" type="ORF">JKA74_15800</name>
</gene>
<dbReference type="Pfam" id="PF11751">
    <property type="entry name" value="PorP_SprF"/>
    <property type="match status" value="1"/>
</dbReference>